<dbReference type="SFLD" id="SFLDG01154">
    <property type="entry name" value="Main.5:_Phi-like"/>
    <property type="match status" value="1"/>
</dbReference>
<evidence type="ECO:0000256" key="1">
    <source>
        <dbReference type="ARBA" id="ARBA00012452"/>
    </source>
</evidence>
<dbReference type="InterPro" id="IPR036282">
    <property type="entry name" value="Glutathione-S-Trfase_C_sf"/>
</dbReference>
<dbReference type="GeneID" id="66079814"/>
<comment type="catalytic activity">
    <reaction evidence="3">
        <text>RX + glutathione = an S-substituted glutathione + a halide anion + H(+)</text>
        <dbReference type="Rhea" id="RHEA:16437"/>
        <dbReference type="ChEBI" id="CHEBI:15378"/>
        <dbReference type="ChEBI" id="CHEBI:16042"/>
        <dbReference type="ChEBI" id="CHEBI:17792"/>
        <dbReference type="ChEBI" id="CHEBI:57925"/>
        <dbReference type="ChEBI" id="CHEBI:90779"/>
        <dbReference type="EC" id="2.5.1.18"/>
    </reaction>
</comment>
<dbReference type="FunFam" id="3.40.30.10:FF:000016">
    <property type="entry name" value="Glutathione S-transferase F2"/>
    <property type="match status" value="1"/>
</dbReference>
<dbReference type="SFLD" id="SFLDS00019">
    <property type="entry name" value="Glutathione_Transferase_(cytos"/>
    <property type="match status" value="1"/>
</dbReference>
<dbReference type="RefSeq" id="XP_043005498.1">
    <property type="nucleotide sequence ID" value="XM_043155716.1"/>
</dbReference>
<dbReference type="AlphaFoldDB" id="A0A9P7UP96"/>
<proteinExistence type="inferred from homology"/>
<dbReference type="PANTHER" id="PTHR43900:SF3">
    <property type="entry name" value="GLUTATHIONE S-TRANSFERASE RHO"/>
    <property type="match status" value="1"/>
</dbReference>
<dbReference type="SUPFAM" id="SSF47616">
    <property type="entry name" value="GST C-terminal domain-like"/>
    <property type="match status" value="1"/>
</dbReference>
<dbReference type="GO" id="GO:0005737">
    <property type="term" value="C:cytoplasm"/>
    <property type="evidence" value="ECO:0007669"/>
    <property type="project" value="TreeGrafter"/>
</dbReference>
<name>A0A9P7UP96_9AGAR</name>
<organism evidence="7 8">
    <name type="scientific">Marasmius oreades</name>
    <name type="common">fairy-ring Marasmius</name>
    <dbReference type="NCBI Taxonomy" id="181124"/>
    <lineage>
        <taxon>Eukaryota</taxon>
        <taxon>Fungi</taxon>
        <taxon>Dikarya</taxon>
        <taxon>Basidiomycota</taxon>
        <taxon>Agaricomycotina</taxon>
        <taxon>Agaricomycetes</taxon>
        <taxon>Agaricomycetidae</taxon>
        <taxon>Agaricales</taxon>
        <taxon>Marasmiineae</taxon>
        <taxon>Marasmiaceae</taxon>
        <taxon>Marasmius</taxon>
    </lineage>
</organism>
<dbReference type="InterPro" id="IPR010987">
    <property type="entry name" value="Glutathione-S-Trfase_C-like"/>
</dbReference>
<accession>A0A9P7UP96</accession>
<keyword evidence="8" id="KW-1185">Reference proteome</keyword>
<reference evidence="7" key="1">
    <citation type="journal article" date="2021" name="Genome Biol. Evol.">
        <title>The assembled and annotated genome of the fairy-ring fungus Marasmius oreades.</title>
        <authorList>
            <person name="Hiltunen M."/>
            <person name="Ament-Velasquez S.L."/>
            <person name="Johannesson H."/>
        </authorList>
    </citation>
    <scope>NUCLEOTIDE SEQUENCE</scope>
    <source>
        <strain evidence="7">03SP1</strain>
    </source>
</reference>
<feature type="domain" description="GST C-terminal" evidence="6">
    <location>
        <begin position="96"/>
        <end position="219"/>
    </location>
</feature>
<dbReference type="CDD" id="cd03053">
    <property type="entry name" value="GST_N_Phi"/>
    <property type="match status" value="1"/>
</dbReference>
<evidence type="ECO:0000256" key="2">
    <source>
        <dbReference type="ARBA" id="ARBA00022679"/>
    </source>
</evidence>
<evidence type="ECO:0000256" key="4">
    <source>
        <dbReference type="RuleBase" id="RU003494"/>
    </source>
</evidence>
<feature type="domain" description="GST N-terminal" evidence="5">
    <location>
        <begin position="1"/>
        <end position="82"/>
    </location>
</feature>
<dbReference type="KEGG" id="more:E1B28_010739"/>
<dbReference type="InterPro" id="IPR004046">
    <property type="entry name" value="GST_C"/>
</dbReference>
<dbReference type="InterPro" id="IPR040079">
    <property type="entry name" value="Glutathione_S-Trfase"/>
</dbReference>
<dbReference type="InterPro" id="IPR004045">
    <property type="entry name" value="Glutathione_S-Trfase_N"/>
</dbReference>
<dbReference type="SUPFAM" id="SSF52833">
    <property type="entry name" value="Thioredoxin-like"/>
    <property type="match status" value="1"/>
</dbReference>
<dbReference type="PROSITE" id="PS50405">
    <property type="entry name" value="GST_CTER"/>
    <property type="match status" value="1"/>
</dbReference>
<dbReference type="GO" id="GO:0004364">
    <property type="term" value="F:glutathione transferase activity"/>
    <property type="evidence" value="ECO:0007669"/>
    <property type="project" value="UniProtKB-EC"/>
</dbReference>
<dbReference type="Gene3D" id="1.20.1050.10">
    <property type="match status" value="1"/>
</dbReference>
<dbReference type="Pfam" id="PF00043">
    <property type="entry name" value="GST_C"/>
    <property type="match status" value="1"/>
</dbReference>
<dbReference type="Pfam" id="PF02798">
    <property type="entry name" value="GST_N"/>
    <property type="match status" value="1"/>
</dbReference>
<comment type="similarity">
    <text evidence="4">Belongs to the GST superfamily.</text>
</comment>
<dbReference type="GO" id="GO:0043295">
    <property type="term" value="F:glutathione binding"/>
    <property type="evidence" value="ECO:0007669"/>
    <property type="project" value="TreeGrafter"/>
</dbReference>
<evidence type="ECO:0000259" key="5">
    <source>
        <dbReference type="PROSITE" id="PS50404"/>
    </source>
</evidence>
<dbReference type="GO" id="GO:0006749">
    <property type="term" value="P:glutathione metabolic process"/>
    <property type="evidence" value="ECO:0007669"/>
    <property type="project" value="TreeGrafter"/>
</dbReference>
<sequence>MVIKLYGHPRSVCTTRVAIVLYQKEIPYELITIDFANAEHKSPAFKEKQPFGQIPYLEDNGFIVFESRAICRYLAMKYKDQGPRLLPDFNNLHATALFEQALSIEVANFDAYAMPAVLENVIKKMRGQTPNPEVFNALIEELDAKLKGYEVILSKQKYLAGNEITLADLNHLPYGALLLVAGSDILSKQGPNFSRWWNELLALDSWKAVSQGVPEKSNF</sequence>
<dbReference type="InterPro" id="IPR036249">
    <property type="entry name" value="Thioredoxin-like_sf"/>
</dbReference>
<gene>
    <name evidence="7" type="ORF">E1B28_010739</name>
</gene>
<evidence type="ECO:0000256" key="3">
    <source>
        <dbReference type="ARBA" id="ARBA00047960"/>
    </source>
</evidence>
<keyword evidence="2" id="KW-0808">Transferase</keyword>
<evidence type="ECO:0000259" key="6">
    <source>
        <dbReference type="PROSITE" id="PS50405"/>
    </source>
</evidence>
<dbReference type="Proteomes" id="UP001049176">
    <property type="component" value="Chromosome 7"/>
</dbReference>
<dbReference type="OrthoDB" id="249703at2759"/>
<dbReference type="PANTHER" id="PTHR43900">
    <property type="entry name" value="GLUTATHIONE S-TRANSFERASE RHO"/>
    <property type="match status" value="1"/>
</dbReference>
<evidence type="ECO:0000313" key="8">
    <source>
        <dbReference type="Proteomes" id="UP001049176"/>
    </source>
</evidence>
<comment type="caution">
    <text evidence="7">The sequence shown here is derived from an EMBL/GenBank/DDBJ whole genome shotgun (WGS) entry which is preliminary data.</text>
</comment>
<dbReference type="SFLD" id="SFLDG00358">
    <property type="entry name" value="Main_(cytGST)"/>
    <property type="match status" value="1"/>
</dbReference>
<dbReference type="PROSITE" id="PS50404">
    <property type="entry name" value="GST_NTER"/>
    <property type="match status" value="1"/>
</dbReference>
<evidence type="ECO:0000313" key="7">
    <source>
        <dbReference type="EMBL" id="KAG7089028.1"/>
    </source>
</evidence>
<protein>
    <recommendedName>
        <fullName evidence="1">glutathione transferase</fullName>
        <ecNumber evidence="1">2.5.1.18</ecNumber>
    </recommendedName>
</protein>
<dbReference type="Gene3D" id="3.40.30.10">
    <property type="entry name" value="Glutaredoxin"/>
    <property type="match status" value="1"/>
</dbReference>
<dbReference type="EC" id="2.5.1.18" evidence="1"/>
<dbReference type="EMBL" id="CM032187">
    <property type="protein sequence ID" value="KAG7089028.1"/>
    <property type="molecule type" value="Genomic_DNA"/>
</dbReference>